<dbReference type="Gene3D" id="3.30.700.20">
    <property type="entry name" value="Hypothetical protein ph0010, domain 1"/>
    <property type="match status" value="1"/>
</dbReference>
<dbReference type="SUPFAM" id="SSF143447">
    <property type="entry name" value="AMMECR1-like"/>
    <property type="match status" value="1"/>
</dbReference>
<dbReference type="InterPro" id="IPR027485">
    <property type="entry name" value="AMMECR1_N"/>
</dbReference>
<protein>
    <recommendedName>
        <fullName evidence="1">AMMECR1 domain-containing protein</fullName>
    </recommendedName>
</protein>
<dbReference type="PANTHER" id="PTHR13016">
    <property type="entry name" value="AMMECR1 HOMOLOG"/>
    <property type="match status" value="1"/>
</dbReference>
<dbReference type="InterPro" id="IPR023473">
    <property type="entry name" value="AMMECR1"/>
</dbReference>
<evidence type="ECO:0000313" key="2">
    <source>
        <dbReference type="EMBL" id="KAK9806209.1"/>
    </source>
</evidence>
<dbReference type="InterPro" id="IPR002733">
    <property type="entry name" value="AMMECR1_domain"/>
</dbReference>
<feature type="domain" description="AMMECR1" evidence="1">
    <location>
        <begin position="6"/>
        <end position="203"/>
    </location>
</feature>
<evidence type="ECO:0000313" key="3">
    <source>
        <dbReference type="Proteomes" id="UP001489004"/>
    </source>
</evidence>
<evidence type="ECO:0000259" key="1">
    <source>
        <dbReference type="PROSITE" id="PS51112"/>
    </source>
</evidence>
<proteinExistence type="predicted"/>
<dbReference type="EMBL" id="JALJOR010000014">
    <property type="protein sequence ID" value="KAK9806209.1"/>
    <property type="molecule type" value="Genomic_DNA"/>
</dbReference>
<organism evidence="2 3">
    <name type="scientific">[Myrmecia] bisecta</name>
    <dbReference type="NCBI Taxonomy" id="41462"/>
    <lineage>
        <taxon>Eukaryota</taxon>
        <taxon>Viridiplantae</taxon>
        <taxon>Chlorophyta</taxon>
        <taxon>core chlorophytes</taxon>
        <taxon>Trebouxiophyceae</taxon>
        <taxon>Trebouxiales</taxon>
        <taxon>Trebouxiaceae</taxon>
        <taxon>Myrmecia</taxon>
    </lineage>
</organism>
<dbReference type="InterPro" id="IPR036071">
    <property type="entry name" value="AMMECR1_dom_sf"/>
</dbReference>
<keyword evidence="3" id="KW-1185">Reference proteome</keyword>
<gene>
    <name evidence="2" type="ORF">WJX72_005462</name>
</gene>
<comment type="caution">
    <text evidence="2">The sequence shown here is derived from an EMBL/GenBank/DDBJ whole genome shotgun (WGS) entry which is preliminary data.</text>
</comment>
<dbReference type="PROSITE" id="PS51112">
    <property type="entry name" value="AMMECR1"/>
    <property type="match status" value="1"/>
</dbReference>
<dbReference type="PANTHER" id="PTHR13016:SF0">
    <property type="entry name" value="AMME SYNDROME CANDIDATE GENE 1 PROTEIN"/>
    <property type="match status" value="1"/>
</dbReference>
<dbReference type="AlphaFoldDB" id="A0AAW1PD75"/>
<accession>A0AAW1PD75</accession>
<dbReference type="Proteomes" id="UP001489004">
    <property type="component" value="Unassembled WGS sequence"/>
</dbReference>
<dbReference type="NCBIfam" id="TIGR00296">
    <property type="entry name" value="TIGR00296 family protein"/>
    <property type="match status" value="1"/>
</dbReference>
<sequence>MQTVQENGSSTTASKEHVLYCFDILVGHYNGDDSPQPLFDDAFCPLFVTWNKASRQGDIRLRGCIGTLEPRQLHTALRDYALTSALRDRRFSPVTLKELASLHCTVSLLHNFTEAASWQDWQAGRHGLILDFNDPETGAHRSATFLPEVAKHEGWSQQQTIDALIRKAGFNGLVTRELREAVSLTRYESTAHSLTYAEYETHKASLSAAAAPLPVQGEGLVVVQA</sequence>
<name>A0AAW1PD75_9CHLO</name>
<reference evidence="2 3" key="1">
    <citation type="journal article" date="2024" name="Nat. Commun.">
        <title>Phylogenomics reveals the evolutionary origins of lichenization in chlorophyte algae.</title>
        <authorList>
            <person name="Puginier C."/>
            <person name="Libourel C."/>
            <person name="Otte J."/>
            <person name="Skaloud P."/>
            <person name="Haon M."/>
            <person name="Grisel S."/>
            <person name="Petersen M."/>
            <person name="Berrin J.G."/>
            <person name="Delaux P.M."/>
            <person name="Dal Grande F."/>
            <person name="Keller J."/>
        </authorList>
    </citation>
    <scope>NUCLEOTIDE SEQUENCE [LARGE SCALE GENOMIC DNA]</scope>
    <source>
        <strain evidence="2 3">SAG 2043</strain>
    </source>
</reference>
<dbReference type="Pfam" id="PF01871">
    <property type="entry name" value="AMMECR1"/>
    <property type="match status" value="1"/>
</dbReference>